<comment type="caution">
    <text evidence="1">The sequence shown here is derived from an EMBL/GenBank/DDBJ whole genome shotgun (WGS) entry which is preliminary data.</text>
</comment>
<keyword evidence="2" id="KW-1185">Reference proteome</keyword>
<dbReference type="EMBL" id="CATQJL010000001">
    <property type="protein sequence ID" value="CAJ0589762.1"/>
    <property type="molecule type" value="Genomic_DNA"/>
</dbReference>
<proteinExistence type="predicted"/>
<evidence type="ECO:0000313" key="1">
    <source>
        <dbReference type="EMBL" id="CAJ0589762.1"/>
    </source>
</evidence>
<accession>A0AA36GD91</accession>
<dbReference type="Proteomes" id="UP001176961">
    <property type="component" value="Unassembled WGS sequence"/>
</dbReference>
<gene>
    <name evidence="1" type="ORF">CYNAS_LOCUS1745</name>
</gene>
<sequence length="155" mass="17814">MVIDSQYKNIRLEYRAFNEMLKCSTLLTSVLAVACYEVMKLEENDAKENGLIKFLQEHAGAIREYEYNSDLANKAYGYLDCDDLNCDEKIPHDAVLVLGFYSQDGEVQTVIDGVKKYWKSSENPDSLQQKKEQVSYRCVVLSIRMREPHTLANIS</sequence>
<reference evidence="1" key="1">
    <citation type="submission" date="2023-07" db="EMBL/GenBank/DDBJ databases">
        <authorList>
            <consortium name="CYATHOMIX"/>
        </authorList>
    </citation>
    <scope>NUCLEOTIDE SEQUENCE</scope>
    <source>
        <strain evidence="1">N/A</strain>
    </source>
</reference>
<evidence type="ECO:0000313" key="2">
    <source>
        <dbReference type="Proteomes" id="UP001176961"/>
    </source>
</evidence>
<organism evidence="1 2">
    <name type="scientific">Cylicocyclus nassatus</name>
    <name type="common">Nematode worm</name>
    <dbReference type="NCBI Taxonomy" id="53992"/>
    <lineage>
        <taxon>Eukaryota</taxon>
        <taxon>Metazoa</taxon>
        <taxon>Ecdysozoa</taxon>
        <taxon>Nematoda</taxon>
        <taxon>Chromadorea</taxon>
        <taxon>Rhabditida</taxon>
        <taxon>Rhabditina</taxon>
        <taxon>Rhabditomorpha</taxon>
        <taxon>Strongyloidea</taxon>
        <taxon>Strongylidae</taxon>
        <taxon>Cylicocyclus</taxon>
    </lineage>
</organism>
<protein>
    <submittedName>
        <fullName evidence="1">Uncharacterized protein</fullName>
    </submittedName>
</protein>
<name>A0AA36GD91_CYLNA</name>
<dbReference type="AlphaFoldDB" id="A0AA36GD91"/>